<feature type="transmembrane region" description="Helical" evidence="1">
    <location>
        <begin position="26"/>
        <end position="49"/>
    </location>
</feature>
<name>A0AAE7C3B3_9PAST</name>
<reference evidence="3 4" key="2">
    <citation type="submission" date="2018-11" db="EMBL/GenBank/DDBJ databases">
        <title>Genomic Encyclopedia of Type Strains, Phase IV (KMG-IV): sequencing the most valuable type-strain genomes for metagenomic binning, comparative biology and taxonomic classification.</title>
        <authorList>
            <person name="Goeker M."/>
        </authorList>
    </citation>
    <scope>NUCLEOTIDE SEQUENCE [LARGE SCALE GENOMIC DNA]</scope>
    <source>
        <strain evidence="3 4">DSM 25797</strain>
    </source>
</reference>
<proteinExistence type="predicted"/>
<organism evidence="2 5">
    <name type="scientific">Frederiksenia canicola</name>
    <dbReference type="NCBI Taxonomy" id="123824"/>
    <lineage>
        <taxon>Bacteria</taxon>
        <taxon>Pseudomonadati</taxon>
        <taxon>Pseudomonadota</taxon>
        <taxon>Gammaproteobacteria</taxon>
        <taxon>Pasteurellales</taxon>
        <taxon>Pasteurellaceae</taxon>
        <taxon>Frederiksenia</taxon>
    </lineage>
</organism>
<sequence length="159" mass="18698">MDNKRLFDLYYSYNLTKIYETFNLRIANFILLMQFILGSSIVVDVVRFLPPHIRPIWHLISGLLIVFLSALSFIYKYSENAILAAQLKKRYGHTINQYQLNKKLNIDREMLKIEPDDIKIVGAFEDIAYKRSLIQLGLPDKKKLTRYQKLVAFLCSESF</sequence>
<protein>
    <submittedName>
        <fullName evidence="2">Uncharacterized protein</fullName>
    </submittedName>
</protein>
<keyword evidence="1" id="KW-0472">Membrane</keyword>
<evidence type="ECO:0000313" key="2">
    <source>
        <dbReference type="EMBL" id="QIM65493.1"/>
    </source>
</evidence>
<keyword evidence="4" id="KW-1185">Reference proteome</keyword>
<reference evidence="2 5" key="1">
    <citation type="submission" date="2016-03" db="EMBL/GenBank/DDBJ databases">
        <authorList>
            <person name="Hansen M.J."/>
            <person name="Bojesen A.M."/>
            <person name="Planet P."/>
        </authorList>
    </citation>
    <scope>NUCLEOTIDE SEQUENCE [LARGE SCALE GENOMIC DNA]</scope>
    <source>
        <strain evidence="2 5">HPA 21</strain>
    </source>
</reference>
<evidence type="ECO:0000313" key="3">
    <source>
        <dbReference type="EMBL" id="RPE96061.1"/>
    </source>
</evidence>
<evidence type="ECO:0000313" key="4">
    <source>
        <dbReference type="Proteomes" id="UP000276901"/>
    </source>
</evidence>
<evidence type="ECO:0000313" key="5">
    <source>
        <dbReference type="Proteomes" id="UP000502287"/>
    </source>
</evidence>
<evidence type="ECO:0000256" key="1">
    <source>
        <dbReference type="SAM" id="Phobius"/>
    </source>
</evidence>
<keyword evidence="1" id="KW-0812">Transmembrane</keyword>
<dbReference type="Proteomes" id="UP000276901">
    <property type="component" value="Unassembled WGS sequence"/>
</dbReference>
<gene>
    <name evidence="2" type="ORF">A4G17_08585</name>
    <name evidence="3" type="ORF">EDC49_0442</name>
</gene>
<dbReference type="EMBL" id="RKQT01000001">
    <property type="protein sequence ID" value="RPE96061.1"/>
    <property type="molecule type" value="Genomic_DNA"/>
</dbReference>
<feature type="transmembrane region" description="Helical" evidence="1">
    <location>
        <begin position="55"/>
        <end position="75"/>
    </location>
</feature>
<dbReference type="RefSeq" id="WP_123955980.1">
    <property type="nucleotide sequence ID" value="NZ_CP015029.1"/>
</dbReference>
<dbReference type="EMBL" id="CP015029">
    <property type="protein sequence ID" value="QIM65493.1"/>
    <property type="molecule type" value="Genomic_DNA"/>
</dbReference>
<dbReference type="Proteomes" id="UP000502287">
    <property type="component" value="Chromosome"/>
</dbReference>
<dbReference type="AlphaFoldDB" id="A0AAE7C3B3"/>
<accession>A0AAE7C3B3</accession>
<dbReference type="KEGG" id="fcl:A4G17_08585"/>
<keyword evidence="1" id="KW-1133">Transmembrane helix</keyword>